<name>A0A7W6C3N2_9HYPH</name>
<evidence type="ECO:0000256" key="4">
    <source>
        <dbReference type="ARBA" id="ARBA00023002"/>
    </source>
</evidence>
<dbReference type="SUPFAM" id="SSF51735">
    <property type="entry name" value="NAD(P)-binding Rossmann-fold domains"/>
    <property type="match status" value="1"/>
</dbReference>
<dbReference type="EC" id="1.1.1.25" evidence="2"/>
<dbReference type="Gene3D" id="3.40.50.10860">
    <property type="entry name" value="Leucine Dehydrogenase, chain A, domain 1"/>
    <property type="match status" value="1"/>
</dbReference>
<organism evidence="9 10">
    <name type="scientific">Rhizobium skierniewicense</name>
    <dbReference type="NCBI Taxonomy" id="984260"/>
    <lineage>
        <taxon>Bacteria</taxon>
        <taxon>Pseudomonadati</taxon>
        <taxon>Pseudomonadota</taxon>
        <taxon>Alphaproteobacteria</taxon>
        <taxon>Hyphomicrobiales</taxon>
        <taxon>Rhizobiaceae</taxon>
        <taxon>Rhizobium/Agrobacterium group</taxon>
        <taxon>Rhizobium</taxon>
    </lineage>
</organism>
<accession>A0A7W6C3N2</accession>
<dbReference type="CDD" id="cd01065">
    <property type="entry name" value="NAD_bind_Shikimate_DH"/>
    <property type="match status" value="1"/>
</dbReference>
<dbReference type="InterPro" id="IPR036291">
    <property type="entry name" value="NAD(P)-bd_dom_sf"/>
</dbReference>
<evidence type="ECO:0000256" key="3">
    <source>
        <dbReference type="ARBA" id="ARBA00022857"/>
    </source>
</evidence>
<dbReference type="Proteomes" id="UP000565286">
    <property type="component" value="Unassembled WGS sequence"/>
</dbReference>
<comment type="catalytic activity">
    <reaction evidence="6">
        <text>shikimate + NADP(+) = 3-dehydroshikimate + NADPH + H(+)</text>
        <dbReference type="Rhea" id="RHEA:17737"/>
        <dbReference type="ChEBI" id="CHEBI:15378"/>
        <dbReference type="ChEBI" id="CHEBI:16630"/>
        <dbReference type="ChEBI" id="CHEBI:36208"/>
        <dbReference type="ChEBI" id="CHEBI:57783"/>
        <dbReference type="ChEBI" id="CHEBI:58349"/>
        <dbReference type="EC" id="1.1.1.25"/>
    </reaction>
</comment>
<dbReference type="PANTHER" id="PTHR21089">
    <property type="entry name" value="SHIKIMATE DEHYDROGENASE"/>
    <property type="match status" value="1"/>
</dbReference>
<evidence type="ECO:0000256" key="1">
    <source>
        <dbReference type="ARBA" id="ARBA00004871"/>
    </source>
</evidence>
<dbReference type="UniPathway" id="UPA00053">
    <property type="reaction ID" value="UER00087"/>
</dbReference>
<dbReference type="GO" id="GO:0050661">
    <property type="term" value="F:NADP binding"/>
    <property type="evidence" value="ECO:0007669"/>
    <property type="project" value="TreeGrafter"/>
</dbReference>
<keyword evidence="5" id="KW-0057">Aromatic amino acid biosynthesis</keyword>
<reference evidence="9 10" key="1">
    <citation type="submission" date="2020-08" db="EMBL/GenBank/DDBJ databases">
        <title>Genomic Encyclopedia of Type Strains, Phase IV (KMG-IV): sequencing the most valuable type-strain genomes for metagenomic binning, comparative biology and taxonomic classification.</title>
        <authorList>
            <person name="Goeker M."/>
        </authorList>
    </citation>
    <scope>NUCLEOTIDE SEQUENCE [LARGE SCALE GENOMIC DNA]</scope>
    <source>
        <strain evidence="9 10">DSM 26438</strain>
    </source>
</reference>
<dbReference type="InterPro" id="IPR006151">
    <property type="entry name" value="Shikm_DH/Glu-tRNA_Rdtase"/>
</dbReference>
<dbReference type="GO" id="GO:0009073">
    <property type="term" value="P:aromatic amino acid family biosynthetic process"/>
    <property type="evidence" value="ECO:0007669"/>
    <property type="project" value="UniProtKB-KW"/>
</dbReference>
<dbReference type="GO" id="GO:0005829">
    <property type="term" value="C:cytosol"/>
    <property type="evidence" value="ECO:0007669"/>
    <property type="project" value="TreeGrafter"/>
</dbReference>
<protein>
    <recommendedName>
        <fullName evidence="2">shikimate dehydrogenase (NADP(+))</fullName>
        <ecNumber evidence="2">1.1.1.25</ecNumber>
    </recommendedName>
</protein>
<dbReference type="NCBIfam" id="NF009201">
    <property type="entry name" value="PRK12549.1"/>
    <property type="match status" value="1"/>
</dbReference>
<dbReference type="SUPFAM" id="SSF53223">
    <property type="entry name" value="Aminoacid dehydrogenase-like, N-terminal domain"/>
    <property type="match status" value="1"/>
</dbReference>
<dbReference type="Pfam" id="PF01488">
    <property type="entry name" value="Shikimate_DH"/>
    <property type="match status" value="1"/>
</dbReference>
<keyword evidence="10" id="KW-1185">Reference proteome</keyword>
<dbReference type="AlphaFoldDB" id="A0A7W6C3N2"/>
<dbReference type="Gene3D" id="3.40.50.720">
    <property type="entry name" value="NAD(P)-binding Rossmann-like Domain"/>
    <property type="match status" value="1"/>
</dbReference>
<gene>
    <name evidence="9" type="ORF">GGQ73_001076</name>
</gene>
<evidence type="ECO:0000256" key="5">
    <source>
        <dbReference type="ARBA" id="ARBA00023141"/>
    </source>
</evidence>
<comment type="caution">
    <text evidence="9">The sequence shown here is derived from an EMBL/GenBank/DDBJ whole genome shotgun (WGS) entry which is preliminary data.</text>
</comment>
<evidence type="ECO:0000313" key="10">
    <source>
        <dbReference type="Proteomes" id="UP000565286"/>
    </source>
</evidence>
<evidence type="ECO:0000313" key="9">
    <source>
        <dbReference type="EMBL" id="MBB3945143.1"/>
    </source>
</evidence>
<proteinExistence type="predicted"/>
<dbReference type="EMBL" id="JACIDV010000003">
    <property type="protein sequence ID" value="MBB3945143.1"/>
    <property type="molecule type" value="Genomic_DNA"/>
</dbReference>
<dbReference type="InterPro" id="IPR013708">
    <property type="entry name" value="Shikimate_DH-bd_N"/>
</dbReference>
<evidence type="ECO:0000256" key="2">
    <source>
        <dbReference type="ARBA" id="ARBA00012962"/>
    </source>
</evidence>
<dbReference type="GO" id="GO:0009423">
    <property type="term" value="P:chorismate biosynthetic process"/>
    <property type="evidence" value="ECO:0007669"/>
    <property type="project" value="UniProtKB-UniPathway"/>
</dbReference>
<keyword evidence="4 9" id="KW-0560">Oxidoreductase</keyword>
<dbReference type="InterPro" id="IPR022893">
    <property type="entry name" value="Shikimate_DH_fam"/>
</dbReference>
<sequence length="289" mass="31306">MTDRPSLKVALIGADIQLSKTPPMHMREGAAHGIDYSYELLDIHARELPESALPALLDEAEKRGFAGVNITHPFKQLVIPHLHTLSDDAHMLGAVNTVVFRDGKRTGHNTDWYGFYESFKRGLPNAKRDRALLIGAGGAGVAVAHAALKLDIAHLDIFDQDLNRAKQLAEKLNERFGDIRAFAVDDPSQSLPHADGLIHATPVGMPAHPGIPVPETLLESRHWVADIVYMPLMTALLAAAALKGCKTLPGGGMAVFQAVGAFRLFSGREPDPARMSAHFRELCEIEAAA</sequence>
<dbReference type="GO" id="GO:0004764">
    <property type="term" value="F:shikimate 3-dehydrogenase (NADP+) activity"/>
    <property type="evidence" value="ECO:0007669"/>
    <property type="project" value="UniProtKB-EC"/>
</dbReference>
<evidence type="ECO:0000259" key="8">
    <source>
        <dbReference type="Pfam" id="PF08501"/>
    </source>
</evidence>
<dbReference type="Pfam" id="PF08501">
    <property type="entry name" value="Shikimate_dh_N"/>
    <property type="match status" value="1"/>
</dbReference>
<feature type="domain" description="Shikimate dehydrogenase substrate binding N-terminal" evidence="8">
    <location>
        <begin position="11"/>
        <end position="98"/>
    </location>
</feature>
<evidence type="ECO:0000256" key="6">
    <source>
        <dbReference type="ARBA" id="ARBA00049442"/>
    </source>
</evidence>
<feature type="domain" description="Quinate/shikimate 5-dehydrogenase/glutamyl-tRNA reductase" evidence="7">
    <location>
        <begin position="121"/>
        <end position="201"/>
    </location>
</feature>
<dbReference type="InterPro" id="IPR046346">
    <property type="entry name" value="Aminoacid_DH-like_N_sf"/>
</dbReference>
<comment type="pathway">
    <text evidence="1">Metabolic intermediate biosynthesis; chorismate biosynthesis; chorismate from D-erythrose 4-phosphate and phosphoenolpyruvate: step 4/7.</text>
</comment>
<evidence type="ECO:0000259" key="7">
    <source>
        <dbReference type="Pfam" id="PF01488"/>
    </source>
</evidence>
<dbReference type="RefSeq" id="WP_183894534.1">
    <property type="nucleotide sequence ID" value="NZ_JACIDV010000003.1"/>
</dbReference>
<keyword evidence="5" id="KW-0028">Amino-acid biosynthesis</keyword>
<keyword evidence="3" id="KW-0521">NADP</keyword>
<dbReference type="GO" id="GO:0019632">
    <property type="term" value="P:shikimate metabolic process"/>
    <property type="evidence" value="ECO:0007669"/>
    <property type="project" value="TreeGrafter"/>
</dbReference>
<dbReference type="PANTHER" id="PTHR21089:SF1">
    <property type="entry name" value="BIFUNCTIONAL 3-DEHYDROQUINATE DEHYDRATASE_SHIKIMATE DEHYDROGENASE, CHLOROPLASTIC"/>
    <property type="match status" value="1"/>
</dbReference>